<reference evidence="5 6" key="1">
    <citation type="journal article" date="2011" name="Proc. Natl. Acad. Sci. U.S.A.">
        <title>Niche of harmful alga Aureococcus anophagefferens revealed through ecogenomics.</title>
        <authorList>
            <person name="Gobler C.J."/>
            <person name="Berry D.L."/>
            <person name="Dyhrman S.T."/>
            <person name="Wilhelm S.W."/>
            <person name="Salamov A."/>
            <person name="Lobanov A.V."/>
            <person name="Zhang Y."/>
            <person name="Collier J.L."/>
            <person name="Wurch L.L."/>
            <person name="Kustka A.B."/>
            <person name="Dill B.D."/>
            <person name="Shah M."/>
            <person name="VerBerkmoes N.C."/>
            <person name="Kuo A."/>
            <person name="Terry A."/>
            <person name="Pangilinan J."/>
            <person name="Lindquist E.A."/>
            <person name="Lucas S."/>
            <person name="Paulsen I.T."/>
            <person name="Hattenrath-Lehmann T.K."/>
            <person name="Talmage S.C."/>
            <person name="Walker E.A."/>
            <person name="Koch F."/>
            <person name="Burson A.M."/>
            <person name="Marcoval M.A."/>
            <person name="Tang Y.Z."/>
            <person name="Lecleir G.R."/>
            <person name="Coyne K.J."/>
            <person name="Berg G.M."/>
            <person name="Bertrand E.M."/>
            <person name="Saito M.A."/>
            <person name="Gladyshev V.N."/>
            <person name="Grigoriev I.V."/>
        </authorList>
    </citation>
    <scope>NUCLEOTIDE SEQUENCE [LARGE SCALE GENOMIC DNA]</scope>
    <source>
        <strain evidence="6">CCMP 1984</strain>
    </source>
</reference>
<dbReference type="eggNOG" id="ENOG502S1MY">
    <property type="taxonomic scope" value="Eukaryota"/>
</dbReference>
<feature type="region of interest" description="Disordered" evidence="3">
    <location>
        <begin position="469"/>
        <end position="533"/>
    </location>
</feature>
<dbReference type="PANTHER" id="PTHR21694">
    <property type="entry name" value="COILED-COIL DOMAIN-CONTAINING PROTEIN 63"/>
    <property type="match status" value="1"/>
</dbReference>
<feature type="coiled-coil region" evidence="2">
    <location>
        <begin position="308"/>
        <end position="363"/>
    </location>
</feature>
<accession>F0YGN1</accession>
<evidence type="ECO:0000313" key="6">
    <source>
        <dbReference type="Proteomes" id="UP000002729"/>
    </source>
</evidence>
<dbReference type="GeneID" id="20225687"/>
<feature type="coiled-coil region" evidence="2">
    <location>
        <begin position="19"/>
        <end position="46"/>
    </location>
</feature>
<feature type="domain" description="ODAD1 central coiled coil region" evidence="4">
    <location>
        <begin position="84"/>
        <end position="380"/>
    </location>
</feature>
<dbReference type="InterPro" id="IPR051876">
    <property type="entry name" value="ODA-DC/CCD"/>
</dbReference>
<dbReference type="OMA" id="PTRAYTF"/>
<feature type="region of interest" description="Disordered" evidence="3">
    <location>
        <begin position="106"/>
        <end position="129"/>
    </location>
</feature>
<keyword evidence="1 2" id="KW-0175">Coiled coil</keyword>
<dbReference type="RefSeq" id="XP_009039607.1">
    <property type="nucleotide sequence ID" value="XM_009041359.1"/>
</dbReference>
<dbReference type="KEGG" id="aaf:AURANDRAFT_66179"/>
<evidence type="ECO:0000256" key="2">
    <source>
        <dbReference type="SAM" id="Coils"/>
    </source>
</evidence>
<dbReference type="EMBL" id="GL833139">
    <property type="protein sequence ID" value="EGB05768.1"/>
    <property type="molecule type" value="Genomic_DNA"/>
</dbReference>
<dbReference type="PANTHER" id="PTHR21694:SF18">
    <property type="entry name" value="COILED-COIL DOMAIN-CONTAINING PROTEIN 63"/>
    <property type="match status" value="1"/>
</dbReference>
<dbReference type="InParanoid" id="F0YGN1"/>
<feature type="compositionally biased region" description="Basic and acidic residues" evidence="3">
    <location>
        <begin position="484"/>
        <end position="501"/>
    </location>
</feature>
<evidence type="ECO:0000256" key="3">
    <source>
        <dbReference type="SAM" id="MobiDB-lite"/>
    </source>
</evidence>
<name>F0YGN1_AURAN</name>
<gene>
    <name evidence="5" type="ORF">AURANDRAFT_66179</name>
</gene>
<proteinExistence type="predicted"/>
<protein>
    <recommendedName>
        <fullName evidence="4">ODAD1 central coiled coil region domain-containing protein</fullName>
    </recommendedName>
</protein>
<evidence type="ECO:0000259" key="4">
    <source>
        <dbReference type="Pfam" id="PF21773"/>
    </source>
</evidence>
<feature type="compositionally biased region" description="Polar residues" evidence="3">
    <location>
        <begin position="520"/>
        <end position="533"/>
    </location>
</feature>
<keyword evidence="6" id="KW-1185">Reference proteome</keyword>
<feature type="compositionally biased region" description="Acidic residues" evidence="3">
    <location>
        <begin position="473"/>
        <end position="483"/>
    </location>
</feature>
<dbReference type="OrthoDB" id="6766775at2759"/>
<organism evidence="6">
    <name type="scientific">Aureococcus anophagefferens</name>
    <name type="common">Harmful bloom alga</name>
    <dbReference type="NCBI Taxonomy" id="44056"/>
    <lineage>
        <taxon>Eukaryota</taxon>
        <taxon>Sar</taxon>
        <taxon>Stramenopiles</taxon>
        <taxon>Ochrophyta</taxon>
        <taxon>Pelagophyceae</taxon>
        <taxon>Pelagomonadales</taxon>
        <taxon>Pelagomonadaceae</taxon>
        <taxon>Aureococcus</taxon>
    </lineage>
</organism>
<sequence length="533" mass="61692">MATIAMQKRMNLEMNSLQMIMERKRLDDLDEALKQADEQIKTFRMSTKKTAVDLLNQHRFTAQPAKARTDGIDPSKLAETSRKKLISSFEHRLNNMRIRLSQTENHNEKLKSQIDSLRRHRMTSNKSREKIEKSIKEIKRLVEGVLERSRGVSEARENVIEQLHELHRQQNEDRDRFSEQMKALAEFIDKQNREFEESMAAAAVSTTRGGADEEPLTRGLMTIEEEKMKTELVEELTKQIENEKISMQHTEAKIALYRTSFDELKRVSGIDDLKEIVHKYVKSEEETFSLFNYVQAQNQETDWTLERHTRLEEEIKSYEEKLSDEEAQRAEAMADLQGKWRNAKEATDECSHAAQEAQRTLERIAKKVQSLFFKIQCDQLTTGARETKGTKGAAQKANIGRPDSRLALLSGQGVTESNILAYAELIEQRALEIMSDYTRRMNHQEQRHMTPVLDPSRSISIVNQQDQIKAPDIDADDEEDNEDDGRPIALEEMRRRTAERISKKHQAMRLGVKRRDHQAQNKGSSTARATKQN</sequence>
<dbReference type="Pfam" id="PF21773">
    <property type="entry name" value="ODAD1_CC"/>
    <property type="match status" value="1"/>
</dbReference>
<dbReference type="Proteomes" id="UP000002729">
    <property type="component" value="Unassembled WGS sequence"/>
</dbReference>
<dbReference type="InterPro" id="IPR049258">
    <property type="entry name" value="ODAD1_CC"/>
</dbReference>
<evidence type="ECO:0000256" key="1">
    <source>
        <dbReference type="ARBA" id="ARBA00023054"/>
    </source>
</evidence>
<evidence type="ECO:0000313" key="5">
    <source>
        <dbReference type="EMBL" id="EGB05768.1"/>
    </source>
</evidence>
<feature type="compositionally biased region" description="Basic residues" evidence="3">
    <location>
        <begin position="502"/>
        <end position="516"/>
    </location>
</feature>
<dbReference type="AlphaFoldDB" id="F0YGN1"/>